<dbReference type="RefSeq" id="WP_150781869.1">
    <property type="nucleotide sequence ID" value="NZ_CABVIH010000029.1"/>
</dbReference>
<organism evidence="1 2">
    <name type="scientific">Pseudomonas fluorescens</name>
    <dbReference type="NCBI Taxonomy" id="294"/>
    <lineage>
        <taxon>Bacteria</taxon>
        <taxon>Pseudomonadati</taxon>
        <taxon>Pseudomonadota</taxon>
        <taxon>Gammaproteobacteria</taxon>
        <taxon>Pseudomonadales</taxon>
        <taxon>Pseudomonadaceae</taxon>
        <taxon>Pseudomonas</taxon>
    </lineage>
</organism>
<reference evidence="1 2" key="1">
    <citation type="submission" date="2019-09" db="EMBL/GenBank/DDBJ databases">
        <authorList>
            <person name="Chandra G."/>
            <person name="Truman W A."/>
        </authorList>
    </citation>
    <scope>NUCLEOTIDE SEQUENCE [LARGE SCALE GENOMIC DNA]</scope>
    <source>
        <strain evidence="1">PS880</strain>
    </source>
</reference>
<proteinExistence type="predicted"/>
<protein>
    <submittedName>
        <fullName evidence="1">Uncharacterized protein</fullName>
    </submittedName>
</protein>
<name>A0A5E7P4R2_PSEFL</name>
<dbReference type="OrthoDB" id="9803716at2"/>
<dbReference type="AlphaFoldDB" id="A0A5E7P4R2"/>
<dbReference type="EMBL" id="CABVIH010000029">
    <property type="protein sequence ID" value="VVP43627.1"/>
    <property type="molecule type" value="Genomic_DNA"/>
</dbReference>
<evidence type="ECO:0000313" key="2">
    <source>
        <dbReference type="Proteomes" id="UP000375525"/>
    </source>
</evidence>
<gene>
    <name evidence="1" type="ORF">PS880_04977</name>
</gene>
<evidence type="ECO:0000313" key="1">
    <source>
        <dbReference type="EMBL" id="VVP43627.1"/>
    </source>
</evidence>
<accession>A0A5E7P4R2</accession>
<dbReference type="Proteomes" id="UP000375525">
    <property type="component" value="Unassembled WGS sequence"/>
</dbReference>
<sequence length="132" mass="14666">MALGFSEAGAVQVLEKDFAGRVGFPACALSNNNAVIRSTQQRFKQLAANQQRATVERKGNGYTYREDTEENRVMFVFDTKPGTEARKQISLVMQAHGFKWSSTRSAWVRKLSSAAVWGAERVAQKLDALPLI</sequence>